<evidence type="ECO:0000313" key="2">
    <source>
        <dbReference type="Proteomes" id="UP001432360"/>
    </source>
</evidence>
<evidence type="ECO:0000313" key="1">
    <source>
        <dbReference type="EMBL" id="WVT04244.1"/>
    </source>
</evidence>
<protein>
    <submittedName>
        <fullName evidence="1">Uncharacterized protein</fullName>
    </submittedName>
</protein>
<proteinExistence type="predicted"/>
<reference evidence="1" key="1">
    <citation type="submission" date="2023-08" db="EMBL/GenBank/DDBJ databases">
        <title>Complete genome sequence of Sinorhizobium chiapanecum ITTG S70 isolated from Acaciella angustissima nodules in Chiapas-Mexico.</title>
        <authorList>
            <person name="Rincon-Rosales R."/>
            <person name="Rogel M.A."/>
            <person name="Rincon-Medina C.I."/>
            <person name="Guerrero G."/>
            <person name="Manzano-Gomez L.A."/>
            <person name="Lopez-Lopez A."/>
            <person name="Rincon Molina F.A."/>
            <person name="Martinez-Romero E."/>
        </authorList>
    </citation>
    <scope>NUCLEOTIDE SEQUENCE</scope>
    <source>
        <strain evidence="1">ITTG S70</strain>
    </source>
</reference>
<keyword evidence="2" id="KW-1185">Reference proteome</keyword>
<dbReference type="RefSeq" id="WP_331373427.1">
    <property type="nucleotide sequence ID" value="NZ_CP133148.1"/>
</dbReference>
<name>A0ABZ2B9R2_9HYPH</name>
<dbReference type="Proteomes" id="UP001432360">
    <property type="component" value="Chromosome"/>
</dbReference>
<dbReference type="EMBL" id="CP133148">
    <property type="protein sequence ID" value="WVT04244.1"/>
    <property type="molecule type" value="Genomic_DNA"/>
</dbReference>
<organism evidence="1 2">
    <name type="scientific">Sinorhizobium chiapasense</name>
    <dbReference type="NCBI Taxonomy" id="501572"/>
    <lineage>
        <taxon>Bacteria</taxon>
        <taxon>Pseudomonadati</taxon>
        <taxon>Pseudomonadota</taxon>
        <taxon>Alphaproteobacteria</taxon>
        <taxon>Hyphomicrobiales</taxon>
        <taxon>Rhizobiaceae</taxon>
        <taxon>Sinorhizobium/Ensifer group</taxon>
        <taxon>Sinorhizobium</taxon>
    </lineage>
</organism>
<sequence length="207" mass="23278">MRLENDIAIRREVLSILADDVALGVGDGWHQLVGKALVGIQDLTDGQVTIRKVSERSGLLTIATDAARSLFDDATMRRVYAITGVATDASASACEMCGCQGRLITTARPRVRCAACGDDEPARQRVWQQHRGGINEAAAYYLRVCLEHSRLFPVANIVVRVCLDDRDHRVYLDEVHDRLVWWRGGSWLEGVDEAVRDQFRRLDFDRR</sequence>
<accession>A0ABZ2B9R2</accession>
<gene>
    <name evidence="1" type="ORF">RB548_02165</name>
</gene>